<evidence type="ECO:0000256" key="5">
    <source>
        <dbReference type="ARBA" id="ARBA00022692"/>
    </source>
</evidence>
<proteinExistence type="inferred from homology"/>
<dbReference type="InterPro" id="IPR036942">
    <property type="entry name" value="Beta-barrel_TonB_sf"/>
</dbReference>
<evidence type="ECO:0000313" key="15">
    <source>
        <dbReference type="EMBL" id="MFC6283440.1"/>
    </source>
</evidence>
<evidence type="ECO:0000256" key="7">
    <source>
        <dbReference type="ARBA" id="ARBA00023136"/>
    </source>
</evidence>
<keyword evidence="8 15" id="KW-0675">Receptor</keyword>
<evidence type="ECO:0000313" key="16">
    <source>
        <dbReference type="Proteomes" id="UP001596270"/>
    </source>
</evidence>
<evidence type="ECO:0000256" key="11">
    <source>
        <dbReference type="RuleBase" id="RU003357"/>
    </source>
</evidence>
<dbReference type="InterPro" id="IPR000531">
    <property type="entry name" value="Beta-barrel_TonB"/>
</dbReference>
<evidence type="ECO:0000256" key="3">
    <source>
        <dbReference type="ARBA" id="ARBA00022448"/>
    </source>
</evidence>
<dbReference type="PROSITE" id="PS52016">
    <property type="entry name" value="TONB_DEPENDENT_REC_3"/>
    <property type="match status" value="1"/>
</dbReference>
<dbReference type="PANTHER" id="PTHR30069">
    <property type="entry name" value="TONB-DEPENDENT OUTER MEMBRANE RECEPTOR"/>
    <property type="match status" value="1"/>
</dbReference>
<comment type="subcellular location">
    <subcellularLocation>
        <location evidence="1 10">Cell outer membrane</location>
        <topology evidence="1 10">Multi-pass membrane protein</topology>
    </subcellularLocation>
</comment>
<dbReference type="InterPro" id="IPR039426">
    <property type="entry name" value="TonB-dep_rcpt-like"/>
</dbReference>
<dbReference type="InterPro" id="IPR037066">
    <property type="entry name" value="Plug_dom_sf"/>
</dbReference>
<evidence type="ECO:0000256" key="12">
    <source>
        <dbReference type="SAM" id="SignalP"/>
    </source>
</evidence>
<keyword evidence="5 10" id="KW-0812">Transmembrane</keyword>
<dbReference type="Gene3D" id="2.40.170.20">
    <property type="entry name" value="TonB-dependent receptor, beta-barrel domain"/>
    <property type="match status" value="1"/>
</dbReference>
<feature type="domain" description="TonB-dependent receptor plug" evidence="14">
    <location>
        <begin position="81"/>
        <end position="168"/>
    </location>
</feature>
<dbReference type="Pfam" id="PF07715">
    <property type="entry name" value="Plug"/>
    <property type="match status" value="1"/>
</dbReference>
<keyword evidence="4 10" id="KW-1134">Transmembrane beta strand</keyword>
<keyword evidence="9 10" id="KW-0998">Cell outer membrane</keyword>
<dbReference type="PANTHER" id="PTHR30069:SF40">
    <property type="entry name" value="TONB-DEPENDENT RECEPTOR NMB0964-RELATED"/>
    <property type="match status" value="1"/>
</dbReference>
<gene>
    <name evidence="15" type="ORF">ACFQND_19610</name>
</gene>
<evidence type="ECO:0000256" key="10">
    <source>
        <dbReference type="PROSITE-ProRule" id="PRU01360"/>
    </source>
</evidence>
<dbReference type="InterPro" id="IPR012910">
    <property type="entry name" value="Plug_dom"/>
</dbReference>
<keyword evidence="16" id="KW-1185">Reference proteome</keyword>
<evidence type="ECO:0000256" key="9">
    <source>
        <dbReference type="ARBA" id="ARBA00023237"/>
    </source>
</evidence>
<evidence type="ECO:0000256" key="1">
    <source>
        <dbReference type="ARBA" id="ARBA00004571"/>
    </source>
</evidence>
<keyword evidence="3 10" id="KW-0813">Transport</keyword>
<reference evidence="16" key="1">
    <citation type="journal article" date="2019" name="Int. J. Syst. Evol. Microbiol.">
        <title>The Global Catalogue of Microorganisms (GCM) 10K type strain sequencing project: providing services to taxonomists for standard genome sequencing and annotation.</title>
        <authorList>
            <consortium name="The Broad Institute Genomics Platform"/>
            <consortium name="The Broad Institute Genome Sequencing Center for Infectious Disease"/>
            <person name="Wu L."/>
            <person name="Ma J."/>
        </authorList>
    </citation>
    <scope>NUCLEOTIDE SEQUENCE [LARGE SCALE GENOMIC DNA]</scope>
    <source>
        <strain evidence="16">CCUG 39402</strain>
    </source>
</reference>
<evidence type="ECO:0000256" key="8">
    <source>
        <dbReference type="ARBA" id="ARBA00023170"/>
    </source>
</evidence>
<dbReference type="Gene3D" id="2.170.130.10">
    <property type="entry name" value="TonB-dependent receptor, plug domain"/>
    <property type="match status" value="1"/>
</dbReference>
<dbReference type="SUPFAM" id="SSF56935">
    <property type="entry name" value="Porins"/>
    <property type="match status" value="1"/>
</dbReference>
<dbReference type="EMBL" id="JBHSRS010000083">
    <property type="protein sequence ID" value="MFC6283440.1"/>
    <property type="molecule type" value="Genomic_DNA"/>
</dbReference>
<sequence>MKQSFFNRRARHGFRVPAFPKNALQLAVLAMAASAGLQCNLANAQTPAPELKEVTVTGNPLGATDLIAPAAQYSGTGLLLRSKTTLGETLDGIPGVSSTYFGPNASRPIIRGLDGDRIRILGNGGAMVDASSLSYDHAVTSDPISIERIEVLRGPGALLYGGSAVGGVVNVIDNRIPREALFDEKGGIAGKVNLDLATGNREKGSGLLLETGTNRYALHVDVFNRETGDVKVPVGLACTKGGTATTANSICNSASKVDGGAVGGSVFFDHGYLGASMSTYRSTYGTVAEDNVTIGMKSNRVGLEGEVRDLGGFFKSVKGQYSQTDYMHTEYEGATPGTVFKNKGSDFRLEAKHAAFGNLSGVLGFQSENTRFSADGAEAFAPYSKTSQNALFAYEEYATSWGRLSFGGRTESVKVQSLGNPLVAAFVPGSRNFNPTSYAMGALWNVKPGWQLTTNLAYTERAPKDYELYAFGPHVATGAWETGNAGLDKEKSTSLDVGANWKSGANTFTANAYTHYFKNYIALLNTGNTYGQESRELNPVDDGSDTILPEQAYTGVRARFVGFEASGNIRLLEGANKLDLALRGDMVRATNLNDGLPLPRIAPVRVGATLKWASGPWGSSFGFDHSAAQNRVAPGQRATAAYTLWNTAATYAVKVGPTNLLWYARLDNITNQLAYSATSVLTTTAFPKAPLPGRSLKVGLQASF</sequence>
<evidence type="ECO:0000256" key="4">
    <source>
        <dbReference type="ARBA" id="ARBA00022452"/>
    </source>
</evidence>
<evidence type="ECO:0000259" key="13">
    <source>
        <dbReference type="Pfam" id="PF00593"/>
    </source>
</evidence>
<comment type="caution">
    <text evidence="15">The sequence shown here is derived from an EMBL/GenBank/DDBJ whole genome shotgun (WGS) entry which is preliminary data.</text>
</comment>
<dbReference type="RefSeq" id="WP_371438066.1">
    <property type="nucleotide sequence ID" value="NZ_JBHSRS010000083.1"/>
</dbReference>
<keyword evidence="7 10" id="KW-0472">Membrane</keyword>
<keyword evidence="6 11" id="KW-0798">TonB box</keyword>
<name>A0ABW1U1R7_9BURK</name>
<evidence type="ECO:0000256" key="6">
    <source>
        <dbReference type="ARBA" id="ARBA00023077"/>
    </source>
</evidence>
<evidence type="ECO:0000256" key="2">
    <source>
        <dbReference type="ARBA" id="ARBA00009810"/>
    </source>
</evidence>
<dbReference type="Proteomes" id="UP001596270">
    <property type="component" value="Unassembled WGS sequence"/>
</dbReference>
<keyword evidence="12" id="KW-0732">Signal</keyword>
<feature type="signal peptide" evidence="12">
    <location>
        <begin position="1"/>
        <end position="44"/>
    </location>
</feature>
<organism evidence="15 16">
    <name type="scientific">Polaromonas aquatica</name>
    <dbReference type="NCBI Taxonomy" id="332657"/>
    <lineage>
        <taxon>Bacteria</taxon>
        <taxon>Pseudomonadati</taxon>
        <taxon>Pseudomonadota</taxon>
        <taxon>Betaproteobacteria</taxon>
        <taxon>Burkholderiales</taxon>
        <taxon>Comamonadaceae</taxon>
        <taxon>Polaromonas</taxon>
    </lineage>
</organism>
<feature type="domain" description="TonB-dependent receptor-like beta-barrel" evidence="13">
    <location>
        <begin position="286"/>
        <end position="669"/>
    </location>
</feature>
<feature type="chain" id="PRO_5046007283" evidence="12">
    <location>
        <begin position="45"/>
        <end position="704"/>
    </location>
</feature>
<evidence type="ECO:0000259" key="14">
    <source>
        <dbReference type="Pfam" id="PF07715"/>
    </source>
</evidence>
<accession>A0ABW1U1R7</accession>
<comment type="similarity">
    <text evidence="2 10 11">Belongs to the TonB-dependent receptor family.</text>
</comment>
<dbReference type="Pfam" id="PF00593">
    <property type="entry name" value="TonB_dep_Rec_b-barrel"/>
    <property type="match status" value="1"/>
</dbReference>
<protein>
    <submittedName>
        <fullName evidence="15">TonB-dependent receptor</fullName>
    </submittedName>
</protein>